<evidence type="ECO:0000313" key="1">
    <source>
        <dbReference type="EMBL" id="CAB4719396.1"/>
    </source>
</evidence>
<gene>
    <name evidence="1" type="ORF">UFOPK2579_01878</name>
</gene>
<name>A0A6J6R8P4_9ZZZZ</name>
<reference evidence="1" key="1">
    <citation type="submission" date="2020-05" db="EMBL/GenBank/DDBJ databases">
        <authorList>
            <person name="Chiriac C."/>
            <person name="Salcher M."/>
            <person name="Ghai R."/>
            <person name="Kavagutti S V."/>
        </authorList>
    </citation>
    <scope>NUCLEOTIDE SEQUENCE</scope>
</reference>
<dbReference type="AlphaFoldDB" id="A0A6J6R8P4"/>
<dbReference type="EMBL" id="CAEZXR010000239">
    <property type="protein sequence ID" value="CAB4719396.1"/>
    <property type="molecule type" value="Genomic_DNA"/>
</dbReference>
<proteinExistence type="predicted"/>
<organism evidence="1">
    <name type="scientific">freshwater metagenome</name>
    <dbReference type="NCBI Taxonomy" id="449393"/>
    <lineage>
        <taxon>unclassified sequences</taxon>
        <taxon>metagenomes</taxon>
        <taxon>ecological metagenomes</taxon>
    </lineage>
</organism>
<protein>
    <submittedName>
        <fullName evidence="1">Unannotated protein</fullName>
    </submittedName>
</protein>
<sequence>MDERRDLDVLDDRADGLDDVESSAIERTGVAAVDAVVDAVAELGDQPLESHLAVFEAAHEQLRRALDARPVDEPA</sequence>
<accession>A0A6J6R8P4</accession>